<dbReference type="RefSeq" id="WP_214154965.1">
    <property type="nucleotide sequence ID" value="NZ_JAHBAY010000002.1"/>
</dbReference>
<evidence type="ECO:0000313" key="2">
    <source>
        <dbReference type="Proteomes" id="UP001197247"/>
    </source>
</evidence>
<accession>A0ABS5TC63</accession>
<proteinExistence type="predicted"/>
<protein>
    <submittedName>
        <fullName evidence="1">Uncharacterized protein</fullName>
    </submittedName>
</protein>
<dbReference type="InterPro" id="IPR023393">
    <property type="entry name" value="START-like_dom_sf"/>
</dbReference>
<gene>
    <name evidence="1" type="ORF">KIH74_07020</name>
</gene>
<evidence type="ECO:0000313" key="1">
    <source>
        <dbReference type="EMBL" id="MBT0768672.1"/>
    </source>
</evidence>
<reference evidence="1 2" key="1">
    <citation type="submission" date="2021-05" db="EMBL/GenBank/DDBJ databases">
        <title>Kineosporia and Streptomyces sp. nov. two new marine actinobacteria isolated from Coral.</title>
        <authorList>
            <person name="Buangrab K."/>
            <person name="Sutthacheep M."/>
            <person name="Yeemin T."/>
            <person name="Harunari E."/>
            <person name="Igarashi Y."/>
            <person name="Kanchanasin P."/>
            <person name="Tanasupawat S."/>
            <person name="Phongsopitanun W."/>
        </authorList>
    </citation>
    <scope>NUCLEOTIDE SEQUENCE [LARGE SCALE GENOMIC DNA]</scope>
    <source>
        <strain evidence="1 2">J2-2</strain>
    </source>
</reference>
<keyword evidence="2" id="KW-1185">Reference proteome</keyword>
<dbReference type="EMBL" id="JAHBAY010000002">
    <property type="protein sequence ID" value="MBT0768672.1"/>
    <property type="molecule type" value="Genomic_DNA"/>
</dbReference>
<sequence>MVGVAATIAAAVRRRAASHGLPLSGHQDDPSRWLAVTVNLTPDDSRPLELPEPLRAWGEAIEVRTSPAPGDRGTELAVRLRDPYTQTLPSGLPDALAQDLDGTTAVEKLRSALRRAKQVIETGEVLRADEPGTTEATALNAPLRAVTSISGAEGRL</sequence>
<name>A0ABS5TC63_9ACTN</name>
<organism evidence="1 2">
    <name type="scientific">Kineosporia corallincola</name>
    <dbReference type="NCBI Taxonomy" id="2835133"/>
    <lineage>
        <taxon>Bacteria</taxon>
        <taxon>Bacillati</taxon>
        <taxon>Actinomycetota</taxon>
        <taxon>Actinomycetes</taxon>
        <taxon>Kineosporiales</taxon>
        <taxon>Kineosporiaceae</taxon>
        <taxon>Kineosporia</taxon>
    </lineage>
</organism>
<comment type="caution">
    <text evidence="1">The sequence shown here is derived from an EMBL/GenBank/DDBJ whole genome shotgun (WGS) entry which is preliminary data.</text>
</comment>
<dbReference type="Gene3D" id="3.30.530.20">
    <property type="match status" value="1"/>
</dbReference>
<dbReference type="Proteomes" id="UP001197247">
    <property type="component" value="Unassembled WGS sequence"/>
</dbReference>